<feature type="transmembrane region" description="Helical" evidence="1">
    <location>
        <begin position="40"/>
        <end position="60"/>
    </location>
</feature>
<evidence type="ECO:0000313" key="2">
    <source>
        <dbReference type="EMBL" id="CAE0455315.1"/>
    </source>
</evidence>
<feature type="transmembrane region" description="Helical" evidence="1">
    <location>
        <begin position="133"/>
        <end position="155"/>
    </location>
</feature>
<keyword evidence="1" id="KW-1133">Transmembrane helix</keyword>
<protein>
    <submittedName>
        <fullName evidence="2">Uncharacterized protein</fullName>
    </submittedName>
</protein>
<accession>A0A7S3V3Y2</accession>
<keyword evidence="1" id="KW-0472">Membrane</keyword>
<sequence length="192" mass="21627">MKGSRGLIFLRSYQNLMRKDLSFEEDTFSIMMLSKPYTKVWNLGIAAFIIQITLGSMILIKQVQALKEEDFALKLDPLVLFGQGLTIMLCLSSQSDVLGPINFVSFGGRMSSNWDVMIREGGNISRVLYMRRIVFPHVAKLVEGIMVLVTSFFVILQSDDIIDLLQVKNRNRSTAATLIALHCSCCVTLRLI</sequence>
<evidence type="ECO:0000256" key="1">
    <source>
        <dbReference type="SAM" id="Phobius"/>
    </source>
</evidence>
<dbReference type="AlphaFoldDB" id="A0A7S3V3Y2"/>
<keyword evidence="1" id="KW-0812">Transmembrane</keyword>
<proteinExistence type="predicted"/>
<organism evidence="2">
    <name type="scientific">Chaetoceros debilis</name>
    <dbReference type="NCBI Taxonomy" id="122233"/>
    <lineage>
        <taxon>Eukaryota</taxon>
        <taxon>Sar</taxon>
        <taxon>Stramenopiles</taxon>
        <taxon>Ochrophyta</taxon>
        <taxon>Bacillariophyta</taxon>
        <taxon>Coscinodiscophyceae</taxon>
        <taxon>Chaetocerotophycidae</taxon>
        <taxon>Chaetocerotales</taxon>
        <taxon>Chaetocerotaceae</taxon>
        <taxon>Chaetoceros</taxon>
    </lineage>
</organism>
<gene>
    <name evidence="2" type="ORF">CDEB00056_LOCUS156</name>
</gene>
<dbReference type="EMBL" id="HBIO01000210">
    <property type="protein sequence ID" value="CAE0455315.1"/>
    <property type="molecule type" value="Transcribed_RNA"/>
</dbReference>
<reference evidence="2" key="1">
    <citation type="submission" date="2021-01" db="EMBL/GenBank/DDBJ databases">
        <authorList>
            <person name="Corre E."/>
            <person name="Pelletier E."/>
            <person name="Niang G."/>
            <person name="Scheremetjew M."/>
            <person name="Finn R."/>
            <person name="Kale V."/>
            <person name="Holt S."/>
            <person name="Cochrane G."/>
            <person name="Meng A."/>
            <person name="Brown T."/>
            <person name="Cohen L."/>
        </authorList>
    </citation>
    <scope>NUCLEOTIDE SEQUENCE</scope>
    <source>
        <strain evidence="2">MM31A-1</strain>
    </source>
</reference>
<name>A0A7S3V3Y2_9STRA</name>